<feature type="region of interest" description="Disordered" evidence="1">
    <location>
        <begin position="90"/>
        <end position="141"/>
    </location>
</feature>
<name>A0A1E3QGH8_LIPST</name>
<evidence type="ECO:0000256" key="1">
    <source>
        <dbReference type="SAM" id="MobiDB-lite"/>
    </source>
</evidence>
<proteinExistence type="predicted"/>
<dbReference type="AlphaFoldDB" id="A0A1E3QGH8"/>
<evidence type="ECO:0000313" key="2">
    <source>
        <dbReference type="EMBL" id="ODQ76805.1"/>
    </source>
</evidence>
<gene>
    <name evidence="2" type="ORF">LIPSTDRAFT_25151</name>
</gene>
<keyword evidence="3" id="KW-1185">Reference proteome</keyword>
<sequence length="359" mass="40495">MVSHRKTLPAELGSWLPVQILQDSPALDQVPPMPGLQSQQYSQIRSGSQHIYKDVIRNYIQRRSYPGYSAPKHISTELIIRAEEEKQVWTMMEDSSTSEGSDSSLDQAPTKKRNDGFVLGSRSRCTSADSSTSDMDFSTCHEPTTSRSAKCQLIRSPYQERFNRPNEIAMLKLSSRRGVRRTFPGYVVPARSLSCLTSCRRQLRLSKLPSSLSIRSPIQSMIYLPKNDDSEVGIDDEFATTEKADMKERTFDILHIYSSEDAFAEEGLPATYCRNDSAIVLDYEEIVNGFETYLKPESSRPAYIARAVVPHEKSEDSTGYDIESIADAGEDPSNEDYVYDGSDEEEINTNISFARKIPY</sequence>
<reference evidence="2 3" key="1">
    <citation type="journal article" date="2016" name="Proc. Natl. Acad. Sci. U.S.A.">
        <title>Comparative genomics of biotechnologically important yeasts.</title>
        <authorList>
            <person name="Riley R."/>
            <person name="Haridas S."/>
            <person name="Wolfe K.H."/>
            <person name="Lopes M.R."/>
            <person name="Hittinger C.T."/>
            <person name="Goeker M."/>
            <person name="Salamov A.A."/>
            <person name="Wisecaver J.H."/>
            <person name="Long T.M."/>
            <person name="Calvey C.H."/>
            <person name="Aerts A.L."/>
            <person name="Barry K.W."/>
            <person name="Choi C."/>
            <person name="Clum A."/>
            <person name="Coughlan A.Y."/>
            <person name="Deshpande S."/>
            <person name="Douglass A.P."/>
            <person name="Hanson S.J."/>
            <person name="Klenk H.-P."/>
            <person name="LaButti K.M."/>
            <person name="Lapidus A."/>
            <person name="Lindquist E.A."/>
            <person name="Lipzen A.M."/>
            <person name="Meier-Kolthoff J.P."/>
            <person name="Ohm R.A."/>
            <person name="Otillar R.P."/>
            <person name="Pangilinan J.L."/>
            <person name="Peng Y."/>
            <person name="Rokas A."/>
            <person name="Rosa C.A."/>
            <person name="Scheuner C."/>
            <person name="Sibirny A.A."/>
            <person name="Slot J.C."/>
            <person name="Stielow J.B."/>
            <person name="Sun H."/>
            <person name="Kurtzman C.P."/>
            <person name="Blackwell M."/>
            <person name="Grigoriev I.V."/>
            <person name="Jeffries T.W."/>
        </authorList>
    </citation>
    <scope>NUCLEOTIDE SEQUENCE [LARGE SCALE GENOMIC DNA]</scope>
    <source>
        <strain evidence="2 3">NRRL Y-11557</strain>
    </source>
</reference>
<protein>
    <submittedName>
        <fullName evidence="2">Uncharacterized protein</fullName>
    </submittedName>
</protein>
<dbReference type="Proteomes" id="UP000094385">
    <property type="component" value="Unassembled WGS sequence"/>
</dbReference>
<feature type="compositionally biased region" description="Polar residues" evidence="1">
    <location>
        <begin position="123"/>
        <end position="141"/>
    </location>
</feature>
<dbReference type="EMBL" id="KV454289">
    <property type="protein sequence ID" value="ODQ76805.1"/>
    <property type="molecule type" value="Genomic_DNA"/>
</dbReference>
<evidence type="ECO:0000313" key="3">
    <source>
        <dbReference type="Proteomes" id="UP000094385"/>
    </source>
</evidence>
<feature type="compositionally biased region" description="Low complexity" evidence="1">
    <location>
        <begin position="90"/>
        <end position="104"/>
    </location>
</feature>
<accession>A0A1E3QGH8</accession>
<dbReference type="OrthoDB" id="10508125at2759"/>
<organism evidence="2 3">
    <name type="scientific">Lipomyces starkeyi NRRL Y-11557</name>
    <dbReference type="NCBI Taxonomy" id="675824"/>
    <lineage>
        <taxon>Eukaryota</taxon>
        <taxon>Fungi</taxon>
        <taxon>Dikarya</taxon>
        <taxon>Ascomycota</taxon>
        <taxon>Saccharomycotina</taxon>
        <taxon>Lipomycetes</taxon>
        <taxon>Lipomycetales</taxon>
        <taxon>Lipomycetaceae</taxon>
        <taxon>Lipomyces</taxon>
    </lineage>
</organism>